<evidence type="ECO:0000256" key="1">
    <source>
        <dbReference type="ARBA" id="ARBA00005820"/>
    </source>
</evidence>
<dbReference type="Pfam" id="PF13401">
    <property type="entry name" value="AAA_22"/>
    <property type="match status" value="1"/>
</dbReference>
<protein>
    <submittedName>
        <fullName evidence="7">Predicted ATPase</fullName>
    </submittedName>
</protein>
<dbReference type="GO" id="GO:0006355">
    <property type="term" value="P:regulation of DNA-templated transcription"/>
    <property type="evidence" value="ECO:0007669"/>
    <property type="project" value="InterPro"/>
</dbReference>
<dbReference type="InterPro" id="IPR027417">
    <property type="entry name" value="P-loop_NTPase"/>
</dbReference>
<evidence type="ECO:0000256" key="3">
    <source>
        <dbReference type="ARBA" id="ARBA00023125"/>
    </source>
</evidence>
<dbReference type="PANTHER" id="PTHR47691">
    <property type="entry name" value="REGULATOR-RELATED"/>
    <property type="match status" value="1"/>
</dbReference>
<dbReference type="InterPro" id="IPR049945">
    <property type="entry name" value="AAA_22"/>
</dbReference>
<keyword evidence="3 5" id="KW-0238">DNA-binding</keyword>
<evidence type="ECO:0000259" key="6">
    <source>
        <dbReference type="PROSITE" id="PS51755"/>
    </source>
</evidence>
<dbReference type="GO" id="GO:0000160">
    <property type="term" value="P:phosphorelay signal transduction system"/>
    <property type="evidence" value="ECO:0007669"/>
    <property type="project" value="InterPro"/>
</dbReference>
<dbReference type="InterPro" id="IPR001867">
    <property type="entry name" value="OmpR/PhoB-type_DNA-bd"/>
</dbReference>
<dbReference type="Pfam" id="PF00486">
    <property type="entry name" value="Trans_reg_C"/>
    <property type="match status" value="1"/>
</dbReference>
<dbReference type="SUPFAM" id="SSF46894">
    <property type="entry name" value="C-terminal effector domain of the bipartite response regulators"/>
    <property type="match status" value="1"/>
</dbReference>
<dbReference type="SMART" id="SM00862">
    <property type="entry name" value="Trans_reg_C"/>
    <property type="match status" value="1"/>
</dbReference>
<reference evidence="8" key="1">
    <citation type="submission" date="2017-01" db="EMBL/GenBank/DDBJ databases">
        <authorList>
            <person name="Varghese N."/>
            <person name="Submissions S."/>
        </authorList>
    </citation>
    <scope>NUCLEOTIDE SEQUENCE [LARGE SCALE GENOMIC DNA]</scope>
    <source>
        <strain evidence="8">ATCC 12950</strain>
    </source>
</reference>
<dbReference type="GO" id="GO:0003677">
    <property type="term" value="F:DNA binding"/>
    <property type="evidence" value="ECO:0007669"/>
    <property type="project" value="UniProtKB-UniRule"/>
</dbReference>
<dbReference type="InterPro" id="IPR058852">
    <property type="entry name" value="HTH_77"/>
</dbReference>
<keyword evidence="4" id="KW-0804">Transcription</keyword>
<dbReference type="Pfam" id="PF03704">
    <property type="entry name" value="BTAD"/>
    <property type="match status" value="1"/>
</dbReference>
<sequence length="1097" mass="116177">MGMRFGILGPTEARPGGDRTVPVGGPGLRALLGLLLLNAGRVVTIDRLIDGLYGAEPPAGATNALQAQVSRLRQHLASLGDLGDLIVREPAGYRLAVDPEDVDAPRFERLAAEGRRALDAGDPARAAGLLDQALALWRGPALADVPDAPFAPAQTARLEELRLSAAEDLAEACLSLGRHRDLLPELQERVAAHPLRERSRGQLMRALYAAGRPAEALAVYDDARRVLADELGADPSAELAAIHLAVLRSDPSLAPASAAPGGRPVPLTSLVGRDDELERIGALLAEARLVTLTGPGGTGKTRLAVEAAARWPGEVCLVELAPLTDGADVPQAVLGALGLRETAVAIPVPGTRQGAADPVARLVSALTLRPVLLVLDNCEHVVDEAARLADRLLAACPALRVLATGREALGITGERLCPVPPLRVPPPGSEPAVEDALAYPAVRLFAERAAAVRPGIVFGPGDIEHVLRICRALDGLPLAVELAAARLRSLPLAQIAARLGSDDGDPAAEGDAPRFALLSRGSRTAQPRHRTLRAVVEWSWDLLDEPERALARRLTVFAGGATLEAAERVCGLPDTDGVLASLVDKSLVEVVDDRYRMLATIRAFCAERLAEAGESEATRQAHLAHLLDLAVTADPHLRGPGQIEWLRRLDGERDNLQAALRRAVRAGDVPPALRLLSATAGYWLLRGLRGEAARLAAELLVGAGATPPEGLEEEHVVCACLVAWGGTSGPVVDALVAAAARRTYTLPMPPRQPFLLVLHAMISGPPAREELHRLEDLFRALDRDSWTRILSRFSLSYLKTFDGRLDEAEQELTGALRDARATGDVWLRVMVLSAMADVADRRGHLERVEALTNEALDLAERLGATADLAETLCRRAWARMRSGDTDSARADFERAAELSRRTGAPETLATALLGLGELARLGGDLPEARRWYETALAECTAEWFNAEETRSHVYLALGWAAQMSGEAAEALAWHRRALTTGLGTRSLTMSAAVAEGVAGVAVLEEAPERAAWLLGVGAALRGAPAARDPDVARIEARCRTALGDDAFDRAYAEAEAFTRQRVPVTQGLAGGLAGGIAEGTETAALTVIEGHLSALGG</sequence>
<dbReference type="InterPro" id="IPR019734">
    <property type="entry name" value="TPR_rpt"/>
</dbReference>
<dbReference type="Proteomes" id="UP000186096">
    <property type="component" value="Unassembled WGS sequence"/>
</dbReference>
<evidence type="ECO:0000313" key="7">
    <source>
        <dbReference type="EMBL" id="SIS14691.1"/>
    </source>
</evidence>
<accession>A0A1N7GQ59</accession>
<evidence type="ECO:0000256" key="5">
    <source>
        <dbReference type="PROSITE-ProRule" id="PRU01091"/>
    </source>
</evidence>
<dbReference type="PROSITE" id="PS51755">
    <property type="entry name" value="OMPR_PHOB"/>
    <property type="match status" value="1"/>
</dbReference>
<dbReference type="CDD" id="cd15831">
    <property type="entry name" value="BTAD"/>
    <property type="match status" value="1"/>
</dbReference>
<dbReference type="InterPro" id="IPR005158">
    <property type="entry name" value="BTAD"/>
</dbReference>
<organism evidence="7 8">
    <name type="scientific">Microbispora rosea</name>
    <dbReference type="NCBI Taxonomy" id="58117"/>
    <lineage>
        <taxon>Bacteria</taxon>
        <taxon>Bacillati</taxon>
        <taxon>Actinomycetota</taxon>
        <taxon>Actinomycetes</taxon>
        <taxon>Streptosporangiales</taxon>
        <taxon>Streptosporangiaceae</taxon>
        <taxon>Microbispora</taxon>
    </lineage>
</organism>
<keyword evidence="2" id="KW-0805">Transcription regulation</keyword>
<feature type="DNA-binding region" description="OmpR/PhoB-type" evidence="5">
    <location>
        <begin position="1"/>
        <end position="97"/>
    </location>
</feature>
<keyword evidence="8" id="KW-1185">Reference proteome</keyword>
<dbReference type="GO" id="GO:0016887">
    <property type="term" value="F:ATP hydrolysis activity"/>
    <property type="evidence" value="ECO:0007669"/>
    <property type="project" value="InterPro"/>
</dbReference>
<gene>
    <name evidence="7" type="ORF">SAMN05421833_13137</name>
</gene>
<evidence type="ECO:0000256" key="4">
    <source>
        <dbReference type="ARBA" id="ARBA00023163"/>
    </source>
</evidence>
<dbReference type="PRINTS" id="PR00364">
    <property type="entry name" value="DISEASERSIST"/>
</dbReference>
<dbReference type="Gene3D" id="1.25.40.10">
    <property type="entry name" value="Tetratricopeptide repeat domain"/>
    <property type="match status" value="2"/>
</dbReference>
<evidence type="ECO:0000313" key="8">
    <source>
        <dbReference type="Proteomes" id="UP000186096"/>
    </source>
</evidence>
<dbReference type="EMBL" id="FTNI01000031">
    <property type="protein sequence ID" value="SIS14691.1"/>
    <property type="molecule type" value="Genomic_DNA"/>
</dbReference>
<dbReference type="Pfam" id="PF13424">
    <property type="entry name" value="TPR_12"/>
    <property type="match status" value="1"/>
</dbReference>
<dbReference type="STRING" id="58117.SAMN05421833_13137"/>
<evidence type="ECO:0000256" key="2">
    <source>
        <dbReference type="ARBA" id="ARBA00023015"/>
    </source>
</evidence>
<dbReference type="InterPro" id="IPR011990">
    <property type="entry name" value="TPR-like_helical_dom_sf"/>
</dbReference>
<dbReference type="SMART" id="SM00028">
    <property type="entry name" value="TPR"/>
    <property type="match status" value="4"/>
</dbReference>
<dbReference type="PANTHER" id="PTHR47691:SF3">
    <property type="entry name" value="HTH-TYPE TRANSCRIPTIONAL REGULATOR RV0890C-RELATED"/>
    <property type="match status" value="1"/>
</dbReference>
<dbReference type="Pfam" id="PF25872">
    <property type="entry name" value="HTH_77"/>
    <property type="match status" value="1"/>
</dbReference>
<dbReference type="SUPFAM" id="SSF48452">
    <property type="entry name" value="TPR-like"/>
    <property type="match status" value="2"/>
</dbReference>
<dbReference type="SUPFAM" id="SSF52540">
    <property type="entry name" value="P-loop containing nucleoside triphosphate hydrolases"/>
    <property type="match status" value="1"/>
</dbReference>
<comment type="similarity">
    <text evidence="1">Belongs to the AfsR/DnrI/RedD regulatory family.</text>
</comment>
<dbReference type="AlphaFoldDB" id="A0A1N7GQ59"/>
<proteinExistence type="inferred from homology"/>
<dbReference type="Gene3D" id="3.40.50.300">
    <property type="entry name" value="P-loop containing nucleotide triphosphate hydrolases"/>
    <property type="match status" value="1"/>
</dbReference>
<dbReference type="SMART" id="SM01043">
    <property type="entry name" value="BTAD"/>
    <property type="match status" value="1"/>
</dbReference>
<feature type="domain" description="OmpR/PhoB-type" evidence="6">
    <location>
        <begin position="1"/>
        <end position="97"/>
    </location>
</feature>
<dbReference type="FunFam" id="1.25.40.10:FF:000222">
    <property type="entry name" value="SARP family transcriptional regulator"/>
    <property type="match status" value="1"/>
</dbReference>
<dbReference type="InterPro" id="IPR036388">
    <property type="entry name" value="WH-like_DNA-bd_sf"/>
</dbReference>
<dbReference type="Gene3D" id="1.10.10.10">
    <property type="entry name" value="Winged helix-like DNA-binding domain superfamily/Winged helix DNA-binding domain"/>
    <property type="match status" value="1"/>
</dbReference>
<dbReference type="InterPro" id="IPR016032">
    <property type="entry name" value="Sig_transdc_resp-reg_C-effctor"/>
</dbReference>
<name>A0A1N7GQ59_9ACTN</name>